<reference evidence="2 3" key="1">
    <citation type="journal article" date="2024" name="J Genomics">
        <title>Draft genome sequencing and assembly of Favolaschia claudopus CIRM-BRFM 2984 isolated from oak limbs.</title>
        <authorList>
            <person name="Navarro D."/>
            <person name="Drula E."/>
            <person name="Chaduli D."/>
            <person name="Cazenave R."/>
            <person name="Ahrendt S."/>
            <person name="Wang J."/>
            <person name="Lipzen A."/>
            <person name="Daum C."/>
            <person name="Barry K."/>
            <person name="Grigoriev I.V."/>
            <person name="Favel A."/>
            <person name="Rosso M.N."/>
            <person name="Martin F."/>
        </authorList>
    </citation>
    <scope>NUCLEOTIDE SEQUENCE [LARGE SCALE GENOMIC DNA]</scope>
    <source>
        <strain evidence="2 3">CIRM-BRFM 2984</strain>
    </source>
</reference>
<proteinExistence type="predicted"/>
<evidence type="ECO:0000313" key="2">
    <source>
        <dbReference type="EMBL" id="KAK7050135.1"/>
    </source>
</evidence>
<gene>
    <name evidence="2" type="ORF">R3P38DRAFT_3173195</name>
</gene>
<name>A0AAW0DFM6_9AGAR</name>
<evidence type="ECO:0000256" key="1">
    <source>
        <dbReference type="SAM" id="MobiDB-lite"/>
    </source>
</evidence>
<dbReference type="EMBL" id="JAWWNJ010000008">
    <property type="protein sequence ID" value="KAK7050135.1"/>
    <property type="molecule type" value="Genomic_DNA"/>
</dbReference>
<organism evidence="2 3">
    <name type="scientific">Favolaschia claudopus</name>
    <dbReference type="NCBI Taxonomy" id="2862362"/>
    <lineage>
        <taxon>Eukaryota</taxon>
        <taxon>Fungi</taxon>
        <taxon>Dikarya</taxon>
        <taxon>Basidiomycota</taxon>
        <taxon>Agaricomycotina</taxon>
        <taxon>Agaricomycetes</taxon>
        <taxon>Agaricomycetidae</taxon>
        <taxon>Agaricales</taxon>
        <taxon>Marasmiineae</taxon>
        <taxon>Mycenaceae</taxon>
        <taxon>Favolaschia</taxon>
    </lineage>
</organism>
<comment type="caution">
    <text evidence="2">The sequence shown here is derived from an EMBL/GenBank/DDBJ whole genome shotgun (WGS) entry which is preliminary data.</text>
</comment>
<dbReference type="AlphaFoldDB" id="A0AAW0DFM6"/>
<protein>
    <submittedName>
        <fullName evidence="2">Uncharacterized protein</fullName>
    </submittedName>
</protein>
<keyword evidence="3" id="KW-1185">Reference proteome</keyword>
<accession>A0AAW0DFM6</accession>
<evidence type="ECO:0000313" key="3">
    <source>
        <dbReference type="Proteomes" id="UP001362999"/>
    </source>
</evidence>
<feature type="region of interest" description="Disordered" evidence="1">
    <location>
        <begin position="30"/>
        <end position="65"/>
    </location>
</feature>
<sequence length="119" mass="14455">MPCSALERCVDEEHRHMRRLASYRKYRRSHLEVSRQKGRERMARLRAKQTEEQRQKHREAQQRYREKYRETIAHRARRALVKKNAAAGKETKLRPKARQYWSDIELMTSESESEGGDEW</sequence>
<dbReference type="Proteomes" id="UP001362999">
    <property type="component" value="Unassembled WGS sequence"/>
</dbReference>